<evidence type="ECO:0000313" key="1">
    <source>
        <dbReference type="EMBL" id="VEG13886.1"/>
    </source>
</evidence>
<dbReference type="Proteomes" id="UP000274100">
    <property type="component" value="Chromosome"/>
</dbReference>
<accession>A0A3S4QQU6</accession>
<name>A0A3S4QQU6_9GAMM</name>
<evidence type="ECO:0000313" key="2">
    <source>
        <dbReference type="Proteomes" id="UP000274100"/>
    </source>
</evidence>
<dbReference type="RefSeq" id="WP_126331495.1">
    <property type="nucleotide sequence ID" value="NZ_LR134343.1"/>
</dbReference>
<proteinExistence type="predicted"/>
<reference evidence="1 2" key="1">
    <citation type="submission" date="2018-12" db="EMBL/GenBank/DDBJ databases">
        <authorList>
            <consortium name="Pathogen Informatics"/>
        </authorList>
    </citation>
    <scope>NUCLEOTIDE SEQUENCE [LARGE SCALE GENOMIC DNA]</scope>
    <source>
        <strain evidence="1 2">NCTC10297</strain>
    </source>
</reference>
<sequence length="137" mass="15903">MKKQNTQKKPFSILSDETKKLINNTVESLLNTAIKINQTTLEGFMALHSDKIDALILRVENQERLSYVAGYAVLKTLSETKMQLEFELYFQDIKQQWICKNLIADTVNIHDYLVPESANKLLDEQQIRYDVEKPVVK</sequence>
<organism evidence="1 2">
    <name type="scientific">Moraxella cuniculi</name>
    <dbReference type="NCBI Taxonomy" id="34061"/>
    <lineage>
        <taxon>Bacteria</taxon>
        <taxon>Pseudomonadati</taxon>
        <taxon>Pseudomonadota</taxon>
        <taxon>Gammaproteobacteria</taxon>
        <taxon>Moraxellales</taxon>
        <taxon>Moraxellaceae</taxon>
        <taxon>Moraxella</taxon>
    </lineage>
</organism>
<protein>
    <submittedName>
        <fullName evidence="1">Uncharacterized protein</fullName>
    </submittedName>
</protein>
<dbReference type="EMBL" id="LR134343">
    <property type="protein sequence ID" value="VEG13886.1"/>
    <property type="molecule type" value="Genomic_DNA"/>
</dbReference>
<gene>
    <name evidence="1" type="ORF">NCTC10297_01860</name>
</gene>
<dbReference type="AlphaFoldDB" id="A0A3S4QQU6"/>
<dbReference type="KEGG" id="mcun:NCTC10297_01860"/>